<keyword evidence="2" id="KW-1185">Reference proteome</keyword>
<name>A0AAD5BPV5_AMBAR</name>
<comment type="caution">
    <text evidence="1">The sequence shown here is derived from an EMBL/GenBank/DDBJ whole genome shotgun (WGS) entry which is preliminary data.</text>
</comment>
<sequence length="184" mass="20182">NKSYTVNHPPLHLPPPPSTFCTTVTSPNNLQPPSSSTEAFQGEIKEDLGRAVRFIRWSCTSVHAAISFCAEGRLSTLVVQNTYRSERGGVFIAVDDEGGGGGRRCKGFTSLSKLPCIPSFTDNNILTTKVLDLKGHAGEDNQWIWEKAAKIGGRGRILMIDLNFPATQPPWPSLLRNRKSYGIK</sequence>
<reference evidence="1" key="1">
    <citation type="submission" date="2022-06" db="EMBL/GenBank/DDBJ databases">
        <title>Uncovering the hologenomic basis of an extraordinary plant invasion.</title>
        <authorList>
            <person name="Bieker V.C."/>
            <person name="Martin M.D."/>
            <person name="Gilbert T."/>
            <person name="Hodgins K."/>
            <person name="Battlay P."/>
            <person name="Petersen B."/>
            <person name="Wilson J."/>
        </authorList>
    </citation>
    <scope>NUCLEOTIDE SEQUENCE</scope>
    <source>
        <strain evidence="1">AA19_3_7</strain>
        <tissue evidence="1">Leaf</tissue>
    </source>
</reference>
<feature type="non-terminal residue" evidence="1">
    <location>
        <position position="184"/>
    </location>
</feature>
<dbReference type="AlphaFoldDB" id="A0AAD5BPV5"/>
<dbReference type="Proteomes" id="UP001206925">
    <property type="component" value="Unassembled WGS sequence"/>
</dbReference>
<accession>A0AAD5BPV5</accession>
<evidence type="ECO:0000313" key="2">
    <source>
        <dbReference type="Proteomes" id="UP001206925"/>
    </source>
</evidence>
<evidence type="ECO:0000313" key="1">
    <source>
        <dbReference type="EMBL" id="KAI7726321.1"/>
    </source>
</evidence>
<organism evidence="1 2">
    <name type="scientific">Ambrosia artemisiifolia</name>
    <name type="common">Common ragweed</name>
    <dbReference type="NCBI Taxonomy" id="4212"/>
    <lineage>
        <taxon>Eukaryota</taxon>
        <taxon>Viridiplantae</taxon>
        <taxon>Streptophyta</taxon>
        <taxon>Embryophyta</taxon>
        <taxon>Tracheophyta</taxon>
        <taxon>Spermatophyta</taxon>
        <taxon>Magnoliopsida</taxon>
        <taxon>eudicotyledons</taxon>
        <taxon>Gunneridae</taxon>
        <taxon>Pentapetalae</taxon>
        <taxon>asterids</taxon>
        <taxon>campanulids</taxon>
        <taxon>Asterales</taxon>
        <taxon>Asteraceae</taxon>
        <taxon>Asteroideae</taxon>
        <taxon>Heliantheae alliance</taxon>
        <taxon>Heliantheae</taxon>
        <taxon>Ambrosia</taxon>
    </lineage>
</organism>
<proteinExistence type="predicted"/>
<feature type="non-terminal residue" evidence="1">
    <location>
        <position position="1"/>
    </location>
</feature>
<dbReference type="EMBL" id="JAMZMK010011711">
    <property type="protein sequence ID" value="KAI7726321.1"/>
    <property type="molecule type" value="Genomic_DNA"/>
</dbReference>
<protein>
    <submittedName>
        <fullName evidence="1">Uncharacterized protein</fullName>
    </submittedName>
</protein>
<gene>
    <name evidence="1" type="ORF">M8C21_008119</name>
</gene>